<organism evidence="5 6">
    <name type="scientific">Rouxiella badensis</name>
    <dbReference type="NCBI Taxonomy" id="1646377"/>
    <lineage>
        <taxon>Bacteria</taxon>
        <taxon>Pseudomonadati</taxon>
        <taxon>Pseudomonadota</taxon>
        <taxon>Gammaproteobacteria</taxon>
        <taxon>Enterobacterales</taxon>
        <taxon>Yersiniaceae</taxon>
        <taxon>Rouxiella</taxon>
    </lineage>
</organism>
<comment type="caution">
    <text evidence="5">The sequence shown here is derived from an EMBL/GenBank/DDBJ whole genome shotgun (WGS) entry which is preliminary data.</text>
</comment>
<accession>A0A1X0WEH5</accession>
<name>A0A1X0WEH5_9GAMM</name>
<dbReference type="PROSITE" id="PS00012">
    <property type="entry name" value="PHOSPHOPANTETHEINE"/>
    <property type="match status" value="1"/>
</dbReference>
<dbReference type="InterPro" id="IPR020845">
    <property type="entry name" value="AMP-binding_CS"/>
</dbReference>
<dbReference type="EMBL" id="MRWE01000019">
    <property type="protein sequence ID" value="ORJ25151.1"/>
    <property type="molecule type" value="Genomic_DNA"/>
</dbReference>
<dbReference type="InterPro" id="IPR001242">
    <property type="entry name" value="Condensation_dom"/>
</dbReference>
<dbReference type="GO" id="GO:0043041">
    <property type="term" value="P:amino acid activation for nonribosomal peptide biosynthetic process"/>
    <property type="evidence" value="ECO:0007669"/>
    <property type="project" value="TreeGrafter"/>
</dbReference>
<dbReference type="PROSITE" id="PS00455">
    <property type="entry name" value="AMP_BINDING"/>
    <property type="match status" value="1"/>
</dbReference>
<dbReference type="InterPro" id="IPR009081">
    <property type="entry name" value="PP-bd_ACP"/>
</dbReference>
<dbReference type="Pfam" id="PF00975">
    <property type="entry name" value="Thioesterase"/>
    <property type="match status" value="1"/>
</dbReference>
<dbReference type="Pfam" id="PF00668">
    <property type="entry name" value="Condensation"/>
    <property type="match status" value="1"/>
</dbReference>
<dbReference type="PANTHER" id="PTHR45527:SF1">
    <property type="entry name" value="FATTY ACID SYNTHASE"/>
    <property type="match status" value="1"/>
</dbReference>
<evidence type="ECO:0000313" key="5">
    <source>
        <dbReference type="EMBL" id="ORJ25151.1"/>
    </source>
</evidence>
<dbReference type="SUPFAM" id="SSF53474">
    <property type="entry name" value="alpha/beta-Hydrolases"/>
    <property type="match status" value="1"/>
</dbReference>
<protein>
    <submittedName>
        <fullName evidence="5">Non-ribosomal peptide synthetase</fullName>
    </submittedName>
</protein>
<dbReference type="SMART" id="SM00824">
    <property type="entry name" value="PKS_TE"/>
    <property type="match status" value="1"/>
</dbReference>
<dbReference type="InterPro" id="IPR042099">
    <property type="entry name" value="ANL_N_sf"/>
</dbReference>
<evidence type="ECO:0000256" key="2">
    <source>
        <dbReference type="ARBA" id="ARBA00022450"/>
    </source>
</evidence>
<dbReference type="STRING" id="1646377.BS640_12585"/>
<dbReference type="PANTHER" id="PTHR45527">
    <property type="entry name" value="NONRIBOSOMAL PEPTIDE SYNTHETASE"/>
    <property type="match status" value="1"/>
</dbReference>
<reference evidence="5 6" key="1">
    <citation type="journal article" date="2017" name="Int. J. Syst. Evol. Microbiol.">
        <title>Rouxiella badensis sp. nov. and Rouxiella silvae sp. nov. isolated from peat bog soil in Germany and emendation of the genus description.</title>
        <authorList>
            <person name="Le Fleche-Mateos A."/>
            <person name="Kugler J.H."/>
            <person name="Hansen S.H."/>
            <person name="Syldatk C."/>
            <person name="Hausmann R."/>
            <person name="Lomprez F."/>
            <person name="Vandenbogaert M."/>
            <person name="Manuguerra J.C."/>
            <person name="Grimont P.A."/>
        </authorList>
    </citation>
    <scope>NUCLEOTIDE SEQUENCE [LARGE SCALE GENOMIC DNA]</scope>
    <source>
        <strain evidence="5 6">DSM 100043</strain>
    </source>
</reference>
<dbReference type="InterPro" id="IPR006162">
    <property type="entry name" value="Ppantetheine_attach_site"/>
</dbReference>
<evidence type="ECO:0000256" key="1">
    <source>
        <dbReference type="ARBA" id="ARBA00001957"/>
    </source>
</evidence>
<dbReference type="GO" id="GO:0009366">
    <property type="term" value="C:enterobactin synthetase complex"/>
    <property type="evidence" value="ECO:0007669"/>
    <property type="project" value="TreeGrafter"/>
</dbReference>
<dbReference type="InterPro" id="IPR020802">
    <property type="entry name" value="TesA-like"/>
</dbReference>
<dbReference type="GO" id="GO:0005829">
    <property type="term" value="C:cytosol"/>
    <property type="evidence" value="ECO:0007669"/>
    <property type="project" value="TreeGrafter"/>
</dbReference>
<evidence type="ECO:0000313" key="6">
    <source>
        <dbReference type="Proteomes" id="UP000192536"/>
    </source>
</evidence>
<keyword evidence="6" id="KW-1185">Reference proteome</keyword>
<dbReference type="PROSITE" id="PS50075">
    <property type="entry name" value="CARRIER"/>
    <property type="match status" value="1"/>
</dbReference>
<dbReference type="RefSeq" id="WP_084912696.1">
    <property type="nucleotide sequence ID" value="NZ_MRWE01000019.1"/>
</dbReference>
<dbReference type="SUPFAM" id="SSF52777">
    <property type="entry name" value="CoA-dependent acyltransferases"/>
    <property type="match status" value="2"/>
</dbReference>
<dbReference type="GO" id="GO:0047527">
    <property type="term" value="F:2,3-dihydroxybenzoate-serine ligase activity"/>
    <property type="evidence" value="ECO:0007669"/>
    <property type="project" value="TreeGrafter"/>
</dbReference>
<dbReference type="GO" id="GO:0031177">
    <property type="term" value="F:phosphopantetheine binding"/>
    <property type="evidence" value="ECO:0007669"/>
    <property type="project" value="InterPro"/>
</dbReference>
<dbReference type="Gene3D" id="3.40.50.12780">
    <property type="entry name" value="N-terminal domain of ligase-like"/>
    <property type="match status" value="1"/>
</dbReference>
<dbReference type="InterPro" id="IPR000873">
    <property type="entry name" value="AMP-dep_synth/lig_dom"/>
</dbReference>
<dbReference type="Gene3D" id="3.30.559.30">
    <property type="entry name" value="Nonribosomal peptide synthetase, condensation domain"/>
    <property type="match status" value="1"/>
</dbReference>
<dbReference type="InterPro" id="IPR045851">
    <property type="entry name" value="AMP-bd_C_sf"/>
</dbReference>
<dbReference type="InterPro" id="IPR020806">
    <property type="entry name" value="PKS_PP-bd"/>
</dbReference>
<dbReference type="SUPFAM" id="SSF47336">
    <property type="entry name" value="ACP-like"/>
    <property type="match status" value="1"/>
</dbReference>
<proteinExistence type="predicted"/>
<evidence type="ECO:0000256" key="3">
    <source>
        <dbReference type="ARBA" id="ARBA00022553"/>
    </source>
</evidence>
<dbReference type="SUPFAM" id="SSF56801">
    <property type="entry name" value="Acetyl-CoA synthetase-like"/>
    <property type="match status" value="1"/>
</dbReference>
<dbReference type="Pfam" id="PF00501">
    <property type="entry name" value="AMP-binding"/>
    <property type="match status" value="1"/>
</dbReference>
<dbReference type="Pfam" id="PF00550">
    <property type="entry name" value="PP-binding"/>
    <property type="match status" value="1"/>
</dbReference>
<dbReference type="InterPro" id="IPR010071">
    <property type="entry name" value="AA_adenyl_dom"/>
</dbReference>
<keyword evidence="2" id="KW-0596">Phosphopantetheine</keyword>
<comment type="cofactor">
    <cofactor evidence="1">
        <name>pantetheine 4'-phosphate</name>
        <dbReference type="ChEBI" id="CHEBI:47942"/>
    </cofactor>
</comment>
<dbReference type="Gene3D" id="3.40.50.1820">
    <property type="entry name" value="alpha/beta hydrolase"/>
    <property type="match status" value="1"/>
</dbReference>
<keyword evidence="3" id="KW-0597">Phosphoprotein</keyword>
<dbReference type="InterPro" id="IPR023213">
    <property type="entry name" value="CAT-like_dom_sf"/>
</dbReference>
<dbReference type="InterPro" id="IPR029058">
    <property type="entry name" value="AB_hydrolase_fold"/>
</dbReference>
<dbReference type="NCBIfam" id="TIGR01733">
    <property type="entry name" value="AA-adenyl-dom"/>
    <property type="match status" value="1"/>
</dbReference>
<dbReference type="InterPro" id="IPR036736">
    <property type="entry name" value="ACP-like_sf"/>
</dbReference>
<gene>
    <name evidence="5" type="primary">entF</name>
    <name evidence="5" type="ORF">BS640_12585</name>
</gene>
<dbReference type="GO" id="GO:0009239">
    <property type="term" value="P:enterobactin biosynthetic process"/>
    <property type="evidence" value="ECO:0007669"/>
    <property type="project" value="TreeGrafter"/>
</dbReference>
<dbReference type="Gene3D" id="3.30.559.10">
    <property type="entry name" value="Chloramphenicol acetyltransferase-like domain"/>
    <property type="match status" value="1"/>
</dbReference>
<dbReference type="SMART" id="SM00823">
    <property type="entry name" value="PKS_PP"/>
    <property type="match status" value="1"/>
</dbReference>
<dbReference type="CDD" id="cd17646">
    <property type="entry name" value="A_NRPS_AB3403-like"/>
    <property type="match status" value="1"/>
</dbReference>
<dbReference type="FunFam" id="3.30.300.30:FF:000010">
    <property type="entry name" value="Enterobactin synthetase component F"/>
    <property type="match status" value="1"/>
</dbReference>
<dbReference type="FunFam" id="3.40.50.980:FF:000002">
    <property type="entry name" value="Enterobactin synthetase component F"/>
    <property type="match status" value="1"/>
</dbReference>
<dbReference type="InterPro" id="IPR001031">
    <property type="entry name" value="Thioesterase"/>
</dbReference>
<dbReference type="FunFam" id="2.30.38.10:FF:000002">
    <property type="entry name" value="Enterobactin synthase component F"/>
    <property type="match status" value="1"/>
</dbReference>
<dbReference type="FunFam" id="3.40.50.12780:FF:000012">
    <property type="entry name" value="Non-ribosomal peptide synthetase"/>
    <property type="match status" value="1"/>
</dbReference>
<sequence>MPLVAAQPGIWVADQLSPHDNAYAVAHYIELTGSLEREHMSEAIAQGLAEADTLRMRFEEQDGVPMQWFDATATIPAVEWVDLYDRARSKAASGQQTAESQESAAIALMRQDLNGALRVADGQPLLRHILIRVGEDRWFWYQRYHHAIVDAYSFTAIARRIAHLYTALCQQQQPEETPFVAFREVVEEYQQYEQSSVRQRDREFWLEKVRQLPTAASVSPQPLAGQTPSTHIFRLSQACSHEPFSQLIAAGEAHRLTPSDMALALVSLWVARLSGQNEFGAGFIFMRRMGSAALCATGPVINVLPMAFNVAPQNTLVEVAAEIARELKMARRHQRYDAEQIQRDVGSIGDAQPLYGTVFNFKMFDFRLDFNGMEGVTHELASGPVRDLEIALYIDETGQLTVDLLANGERYQADELATHLARLPLLLEQFAANPALRVGDANMLSADDHALLARVNDTAFPVEENTLSRLLAQQAEKTPDSPALADEQHYFTYRETREQTLALAQRLVEQGVQPGDIVAVALPRSVFLSLALMAIVEVGAAYLPMDTSYPDDRLAMMLEDASPRLIITDNSQLPRFASFGNVMLYDAPLSISSDLPQSFKGASPHHPAYLIFTSGSTGRPKGVVVGHQAIVNRLLWMQNHYPMNGDDVVLQKTPSSFDVSVWEFFWPLIVGAKLFMAPPEAHRDPQLLQQLIASHRVTTMHFVPSMLAAFVSTLEEPDAVRQCASLRQVFCSGEALPAELCRLWQRRTGVALHNLYGPTEAAVDVSWHPAWGEALAAVSGANVPIGLPVWNTGLRILDARLQPVPPGVAGDLYLTGVQLAHGYLARPDLTASRFVADPQGNGGRMYRTGDVARWLSTGAVEYLGRSDFQLKIRGQRIELSDIDHALLSLPGIAQAVTHALTLGHVGQDATGGDSRQLVGYLVAQPDVRLDPEALRQALTGLLPPHMVPVALVELPTLPLSANGKLDRKALPQPESAQQTQGREPEPGLETVVAETVAALLGRETVFADDDFFALGGHSLLAMRLAAQLRRELSRPVTVGQIMVASRIEQLAALLSEEQSQAEADNCGFEALLPLRSGTGPTLFCLHPASGFSWQFSVLPRYIDQQWSVVGIQSPHPDGPLCTSQNMDEVCDAHLQTVLSVQPHGPYHFIGYSLGGTLAQGIAARLQARGEEVAFLGLLDTYPPETQNWDVMLDDNVLKEIQRERQQFIAVSEEALDPDDAGDKHGMFDKIEANYADSVRLLSATHTARFNGEATLFVAKRTLQEGMDVQQTWSRYVDALRVHELDCAHVDIVSPASFKVLGPMLNRLLRAL</sequence>
<feature type="domain" description="Carrier" evidence="4">
    <location>
        <begin position="983"/>
        <end position="1058"/>
    </location>
</feature>
<evidence type="ECO:0000259" key="4">
    <source>
        <dbReference type="PROSITE" id="PS50075"/>
    </source>
</evidence>
<dbReference type="Gene3D" id="3.30.300.30">
    <property type="match status" value="1"/>
</dbReference>
<dbReference type="Proteomes" id="UP000192536">
    <property type="component" value="Unassembled WGS sequence"/>
</dbReference>